<dbReference type="Proteomes" id="UP000004690">
    <property type="component" value="Unassembled WGS sequence"/>
</dbReference>
<dbReference type="RefSeq" id="WP_008614028.1">
    <property type="nucleotide sequence ID" value="NZ_JH651379.1"/>
</dbReference>
<dbReference type="PANTHER" id="PTHR41729:SF1">
    <property type="entry name" value="GLUTAMYL-TRNA SYNTHETASE"/>
    <property type="match status" value="1"/>
</dbReference>
<gene>
    <name evidence="1" type="ORF">JoomaDRAFT_3106</name>
</gene>
<dbReference type="PANTHER" id="PTHR41729">
    <property type="entry name" value="GLUTAMYL-TRNA SYNTHETASE"/>
    <property type="match status" value="1"/>
</dbReference>
<dbReference type="OrthoDB" id="9799165at2"/>
<dbReference type="Pfam" id="PF13875">
    <property type="entry name" value="DUF4202"/>
    <property type="match status" value="1"/>
</dbReference>
<dbReference type="EMBL" id="JH651379">
    <property type="protein sequence ID" value="EIJ40058.1"/>
    <property type="molecule type" value="Genomic_DNA"/>
</dbReference>
<name>I3C8W5_9FLAO</name>
<keyword evidence="2" id="KW-1185">Reference proteome</keyword>
<organism evidence="1 2">
    <name type="scientific">Galbibacter orientalis DSM 19592</name>
    <dbReference type="NCBI Taxonomy" id="926559"/>
    <lineage>
        <taxon>Bacteria</taxon>
        <taxon>Pseudomonadati</taxon>
        <taxon>Bacteroidota</taxon>
        <taxon>Flavobacteriia</taxon>
        <taxon>Flavobacteriales</taxon>
        <taxon>Flavobacteriaceae</taxon>
        <taxon>Galbibacter</taxon>
    </lineage>
</organism>
<dbReference type="eggNOG" id="COG1670">
    <property type="taxonomic scope" value="Bacteria"/>
</dbReference>
<reference evidence="1 2" key="1">
    <citation type="submission" date="2012-02" db="EMBL/GenBank/DDBJ databases">
        <title>Improved High-Quality Draft genome of Joostella marina DSM 19592.</title>
        <authorList>
            <consortium name="US DOE Joint Genome Institute (JGI-PGF)"/>
            <person name="Lucas S."/>
            <person name="Copeland A."/>
            <person name="Lapidus A."/>
            <person name="Bruce D."/>
            <person name="Goodwin L."/>
            <person name="Pitluck S."/>
            <person name="Peters L."/>
            <person name="Chertkov O."/>
            <person name="Ovchinnikova G."/>
            <person name="Kyrpides N."/>
            <person name="Mavromatis K."/>
            <person name="Detter J.C."/>
            <person name="Han C."/>
            <person name="Land M."/>
            <person name="Hauser L."/>
            <person name="Markowitz V."/>
            <person name="Cheng J.-F."/>
            <person name="Hugenholtz P."/>
            <person name="Woyke T."/>
            <person name="Wu D."/>
            <person name="Tindall B."/>
            <person name="Brambilla E."/>
            <person name="Klenk H.-P."/>
            <person name="Eisen J.A."/>
        </authorList>
    </citation>
    <scope>NUCLEOTIDE SEQUENCE [LARGE SCALE GENOMIC DNA]</scope>
    <source>
        <strain evidence="1 2">DSM 19592</strain>
    </source>
</reference>
<evidence type="ECO:0000313" key="1">
    <source>
        <dbReference type="EMBL" id="EIJ40058.1"/>
    </source>
</evidence>
<accession>I3C8W5</accession>
<proteinExistence type="predicted"/>
<dbReference type="InterPro" id="IPR025255">
    <property type="entry name" value="DUF4202"/>
</dbReference>
<dbReference type="HOGENOM" id="CLU_085403_0_0_10"/>
<dbReference type="AlphaFoldDB" id="I3C8W5"/>
<sequence>MSQPNFKEAIEKIDRANAQDPNTETYQGKEYPKELLYSQRMTETLLSFEPNASEELQIAARAQHIERWKINRNSYPMDRIGYLKWREELKKMHAEITADILNEVGYDDSFSERVSFLIKKKLLKKDEETQTLEDVVCLVFLQYYFEDFADKHSDEKIIDILQKTWGKMSDKGHKAALKLPLNNKSLSLIKQALA</sequence>
<dbReference type="STRING" id="926559.JoomaDRAFT_3106"/>
<evidence type="ECO:0000313" key="2">
    <source>
        <dbReference type="Proteomes" id="UP000004690"/>
    </source>
</evidence>
<evidence type="ECO:0008006" key="3">
    <source>
        <dbReference type="Google" id="ProtNLM"/>
    </source>
</evidence>
<protein>
    <recommendedName>
        <fullName evidence="3">DUF4202 domain-containing protein</fullName>
    </recommendedName>
</protein>